<dbReference type="GO" id="GO:0006508">
    <property type="term" value="P:proteolysis"/>
    <property type="evidence" value="ECO:0007669"/>
    <property type="project" value="UniProtKB-KW"/>
</dbReference>
<dbReference type="GeneID" id="594731"/>
<keyword evidence="2" id="KW-0645">Protease</keyword>
<reference evidence="6" key="1">
    <citation type="submission" date="2015-02" db="EMBL/GenBank/DDBJ databases">
        <title>Genome sequencing for Strongylocentrotus purpuratus.</title>
        <authorList>
            <person name="Murali S."/>
            <person name="Liu Y."/>
            <person name="Vee V."/>
            <person name="English A."/>
            <person name="Wang M."/>
            <person name="Skinner E."/>
            <person name="Han Y."/>
            <person name="Muzny D.M."/>
            <person name="Worley K.C."/>
            <person name="Gibbs R.A."/>
        </authorList>
    </citation>
    <scope>NUCLEOTIDE SEQUENCE</scope>
</reference>
<dbReference type="GO" id="GO:0004252">
    <property type="term" value="F:serine-type endopeptidase activity"/>
    <property type="evidence" value="ECO:0007669"/>
    <property type="project" value="InterPro"/>
</dbReference>
<dbReference type="PROSITE" id="PS00135">
    <property type="entry name" value="TRYPSIN_SER"/>
    <property type="match status" value="1"/>
</dbReference>
<evidence type="ECO:0000256" key="2">
    <source>
        <dbReference type="RuleBase" id="RU363034"/>
    </source>
</evidence>
<dbReference type="PANTHER" id="PTHR24252">
    <property type="entry name" value="ACROSIN-RELATED"/>
    <property type="match status" value="1"/>
</dbReference>
<sequence>MLRFLILACAFSAINAATECGQPAIDPTEMSTAIVGGQPAKANSWPWMTEVIKNGYHYCGATLIDNEWIVSAAHCFDDDLTNAVHEFSVGGHKSANDGGKSEWRRQTFTARKIILHEGYTKNGNGNDIAMIKLNGQVQYNDYASPACLATSRPSNGVDAYVTGWGALEYKGDSPDVLHQVNVPIVSQDACKSAYGRTRIDSTMICAGLKQGGKDSCQGDSGGPLVVKTKAGFNSYEWTLVGVVSWGSGCADPGYYGVYSDVSYFNDWIKDTMARN</sequence>
<name>A0A7M7SZC5_STRPU</name>
<reference evidence="5" key="2">
    <citation type="submission" date="2021-01" db="UniProtKB">
        <authorList>
            <consortium name="EnsemblMetazoa"/>
        </authorList>
    </citation>
    <scope>IDENTIFICATION</scope>
</reference>
<evidence type="ECO:0000256" key="1">
    <source>
        <dbReference type="ARBA" id="ARBA00023157"/>
    </source>
</evidence>
<dbReference type="InterPro" id="IPR043504">
    <property type="entry name" value="Peptidase_S1_PA_chymotrypsin"/>
</dbReference>
<dbReference type="Gene3D" id="2.40.10.10">
    <property type="entry name" value="Trypsin-like serine proteases"/>
    <property type="match status" value="1"/>
</dbReference>
<keyword evidence="6" id="KW-1185">Reference proteome</keyword>
<keyword evidence="1" id="KW-1015">Disulfide bond</keyword>
<dbReference type="GO" id="GO:0008236">
    <property type="term" value="F:serine-type peptidase activity"/>
    <property type="evidence" value="ECO:0000318"/>
    <property type="project" value="GO_Central"/>
</dbReference>
<protein>
    <recommendedName>
        <fullName evidence="4">Peptidase S1 domain-containing protein</fullName>
    </recommendedName>
</protein>
<evidence type="ECO:0000313" key="6">
    <source>
        <dbReference type="Proteomes" id="UP000007110"/>
    </source>
</evidence>
<dbReference type="InterPro" id="IPR009003">
    <property type="entry name" value="Peptidase_S1_PA"/>
</dbReference>
<feature type="domain" description="Peptidase S1" evidence="4">
    <location>
        <begin position="34"/>
        <end position="273"/>
    </location>
</feature>
<dbReference type="PANTHER" id="PTHR24252:SF7">
    <property type="entry name" value="HYALIN"/>
    <property type="match status" value="1"/>
</dbReference>
<dbReference type="FunFam" id="2.40.10.10:FF:000407">
    <property type="match status" value="1"/>
</dbReference>
<dbReference type="InterPro" id="IPR033116">
    <property type="entry name" value="TRYPSIN_SER"/>
</dbReference>
<evidence type="ECO:0000256" key="3">
    <source>
        <dbReference type="SAM" id="SignalP"/>
    </source>
</evidence>
<dbReference type="EnsemblMetazoa" id="XM_030986495">
    <property type="protein sequence ID" value="XP_030842355"/>
    <property type="gene ID" value="LOC594731"/>
</dbReference>
<dbReference type="OMA" id="YHYCGAT"/>
<dbReference type="PRINTS" id="PR00722">
    <property type="entry name" value="CHYMOTRYPSIN"/>
</dbReference>
<organism evidence="5 6">
    <name type="scientific">Strongylocentrotus purpuratus</name>
    <name type="common">Purple sea urchin</name>
    <dbReference type="NCBI Taxonomy" id="7668"/>
    <lineage>
        <taxon>Eukaryota</taxon>
        <taxon>Metazoa</taxon>
        <taxon>Echinodermata</taxon>
        <taxon>Eleutherozoa</taxon>
        <taxon>Echinozoa</taxon>
        <taxon>Echinoidea</taxon>
        <taxon>Euechinoidea</taxon>
        <taxon>Echinacea</taxon>
        <taxon>Camarodonta</taxon>
        <taxon>Echinidea</taxon>
        <taxon>Strongylocentrotidae</taxon>
        <taxon>Strongylocentrotus</taxon>
    </lineage>
</organism>
<proteinExistence type="predicted"/>
<dbReference type="InterPro" id="IPR001314">
    <property type="entry name" value="Peptidase_S1A"/>
</dbReference>
<keyword evidence="2" id="KW-0378">Hydrolase</keyword>
<dbReference type="PROSITE" id="PS50240">
    <property type="entry name" value="TRYPSIN_DOM"/>
    <property type="match status" value="1"/>
</dbReference>
<dbReference type="SMART" id="SM00020">
    <property type="entry name" value="Tryp_SPc"/>
    <property type="match status" value="1"/>
</dbReference>
<dbReference type="OrthoDB" id="10059102at2759"/>
<dbReference type="InterPro" id="IPR018114">
    <property type="entry name" value="TRYPSIN_HIS"/>
</dbReference>
<evidence type="ECO:0000313" key="5">
    <source>
        <dbReference type="EnsemblMetazoa" id="XP_030842355"/>
    </source>
</evidence>
<dbReference type="InParanoid" id="A0A7M7SZC5"/>
<dbReference type="PROSITE" id="PS00134">
    <property type="entry name" value="TRYPSIN_HIS"/>
    <property type="match status" value="1"/>
</dbReference>
<keyword evidence="3" id="KW-0732">Signal</keyword>
<feature type="signal peptide" evidence="3">
    <location>
        <begin position="1"/>
        <end position="16"/>
    </location>
</feature>
<dbReference type="RefSeq" id="XP_030842355.1">
    <property type="nucleotide sequence ID" value="XM_030986495.1"/>
</dbReference>
<dbReference type="InterPro" id="IPR001254">
    <property type="entry name" value="Trypsin_dom"/>
</dbReference>
<keyword evidence="2" id="KW-0720">Serine protease</keyword>
<dbReference type="Pfam" id="PF00089">
    <property type="entry name" value="Trypsin"/>
    <property type="match status" value="1"/>
</dbReference>
<feature type="chain" id="PRO_5029671988" description="Peptidase S1 domain-containing protein" evidence="3">
    <location>
        <begin position="17"/>
        <end position="275"/>
    </location>
</feature>
<dbReference type="Proteomes" id="UP000007110">
    <property type="component" value="Unassembled WGS sequence"/>
</dbReference>
<dbReference type="SUPFAM" id="SSF50494">
    <property type="entry name" value="Trypsin-like serine proteases"/>
    <property type="match status" value="1"/>
</dbReference>
<dbReference type="AlphaFoldDB" id="A0A7M7SZC5"/>
<evidence type="ECO:0000259" key="4">
    <source>
        <dbReference type="PROSITE" id="PS50240"/>
    </source>
</evidence>
<accession>A0A7M7SZC5</accession>
<dbReference type="CDD" id="cd00190">
    <property type="entry name" value="Tryp_SPc"/>
    <property type="match status" value="1"/>
</dbReference>
<dbReference type="KEGG" id="spu:594731"/>